<name>A0A2G8SLN1_9APHY</name>
<dbReference type="AlphaFoldDB" id="A0A2G8SLN1"/>
<reference evidence="2 3" key="1">
    <citation type="journal article" date="2015" name="Sci. Rep.">
        <title>Chromosome-level genome map provides insights into diverse defense mechanisms in the medicinal fungus Ganoderma sinense.</title>
        <authorList>
            <person name="Zhu Y."/>
            <person name="Xu J."/>
            <person name="Sun C."/>
            <person name="Zhou S."/>
            <person name="Xu H."/>
            <person name="Nelson D.R."/>
            <person name="Qian J."/>
            <person name="Song J."/>
            <person name="Luo H."/>
            <person name="Xiang L."/>
            <person name="Li Y."/>
            <person name="Xu Z."/>
            <person name="Ji A."/>
            <person name="Wang L."/>
            <person name="Lu S."/>
            <person name="Hayward A."/>
            <person name="Sun W."/>
            <person name="Li X."/>
            <person name="Schwartz D.C."/>
            <person name="Wang Y."/>
            <person name="Chen S."/>
        </authorList>
    </citation>
    <scope>NUCLEOTIDE SEQUENCE [LARGE SCALE GENOMIC DNA]</scope>
    <source>
        <strain evidence="2 3">ZZ0214-1</strain>
    </source>
</reference>
<evidence type="ECO:0000313" key="2">
    <source>
        <dbReference type="EMBL" id="PIL34686.1"/>
    </source>
</evidence>
<dbReference type="OrthoDB" id="2564568at2759"/>
<evidence type="ECO:0000256" key="1">
    <source>
        <dbReference type="SAM" id="SignalP"/>
    </source>
</evidence>
<feature type="chain" id="PRO_5013728657" description="Extracellular membrane protein CFEM domain-containing protein" evidence="1">
    <location>
        <begin position="19"/>
        <end position="94"/>
    </location>
</feature>
<keyword evidence="3" id="KW-1185">Reference proteome</keyword>
<keyword evidence="1" id="KW-0732">Signal</keyword>
<organism evidence="2 3">
    <name type="scientific">Ganoderma sinense ZZ0214-1</name>
    <dbReference type="NCBI Taxonomy" id="1077348"/>
    <lineage>
        <taxon>Eukaryota</taxon>
        <taxon>Fungi</taxon>
        <taxon>Dikarya</taxon>
        <taxon>Basidiomycota</taxon>
        <taxon>Agaricomycotina</taxon>
        <taxon>Agaricomycetes</taxon>
        <taxon>Polyporales</taxon>
        <taxon>Polyporaceae</taxon>
        <taxon>Ganoderma</taxon>
    </lineage>
</organism>
<proteinExistence type="predicted"/>
<sequence>MYGLAVLSVVVLVGQAAATAVPGAAPLSSLTRRQTTLNPSEIPSQCKNQCAAAVNYLNACGESVTCLRNDTTNKAFYDRLECVVGVDPNDKATL</sequence>
<protein>
    <recommendedName>
        <fullName evidence="4">Extracellular membrane protein CFEM domain-containing protein</fullName>
    </recommendedName>
</protein>
<accession>A0A2G8SLN1</accession>
<gene>
    <name evidence="2" type="ORF">GSI_03466</name>
</gene>
<feature type="signal peptide" evidence="1">
    <location>
        <begin position="1"/>
        <end position="18"/>
    </location>
</feature>
<dbReference type="Proteomes" id="UP000230002">
    <property type="component" value="Unassembled WGS sequence"/>
</dbReference>
<dbReference type="EMBL" id="AYKW01000005">
    <property type="protein sequence ID" value="PIL34686.1"/>
    <property type="molecule type" value="Genomic_DNA"/>
</dbReference>
<comment type="caution">
    <text evidence="2">The sequence shown here is derived from an EMBL/GenBank/DDBJ whole genome shotgun (WGS) entry which is preliminary data.</text>
</comment>
<evidence type="ECO:0008006" key="4">
    <source>
        <dbReference type="Google" id="ProtNLM"/>
    </source>
</evidence>
<evidence type="ECO:0000313" key="3">
    <source>
        <dbReference type="Proteomes" id="UP000230002"/>
    </source>
</evidence>